<dbReference type="NCBIfam" id="TIGR01494">
    <property type="entry name" value="ATPase_P-type"/>
    <property type="match status" value="2"/>
</dbReference>
<comment type="similarity">
    <text evidence="2 15">Belongs to the cation transport ATPase (P-type) (TC 3.A.3) family. Type IB subfamily.</text>
</comment>
<evidence type="ECO:0000256" key="9">
    <source>
        <dbReference type="ARBA" id="ARBA00022840"/>
    </source>
</evidence>
<dbReference type="SUPFAM" id="SSF81653">
    <property type="entry name" value="Calcium ATPase, transduction domain A"/>
    <property type="match status" value="1"/>
</dbReference>
<dbReference type="InterPro" id="IPR023298">
    <property type="entry name" value="ATPase_P-typ_TM_dom_sf"/>
</dbReference>
<dbReference type="Pfam" id="PF00403">
    <property type="entry name" value="HMA"/>
    <property type="match status" value="1"/>
</dbReference>
<dbReference type="InterPro" id="IPR001757">
    <property type="entry name" value="P_typ_ATPase"/>
</dbReference>
<keyword evidence="5" id="KW-0597">Phosphoprotein</keyword>
<evidence type="ECO:0000256" key="13">
    <source>
        <dbReference type="ARBA" id="ARBA00023065"/>
    </source>
</evidence>
<dbReference type="SUPFAM" id="SSF81665">
    <property type="entry name" value="Calcium ATPase, transmembrane domain M"/>
    <property type="match status" value="1"/>
</dbReference>
<sequence length="812" mass="89424">MSTCFHCGLDNPKDTPYSVVIFEQPEPMCCPGCAAVAQSIVDNQLTDFYRFRTEKSLTAPSIEEQADILAQLSLYDEPELQEDFVTSTDAFQEVQLTLEGITCAACGWLIERHLAKAPGILQNAVNVSAARAVIKWDPNITTLATIMADLKHIGYSAYPFSPEQEELSYQKTHKRFIKQLGLAGIMTMQVMMLSMGFYFDWLGNIDEDMRSYFQWISLVLTTPVVFYSGSIFYLGALKALMLRGVNMDVPVSLAILGTYIAGIKATVLGTGEVFFESICMFVFFLLTSRFLEHRARYRATEIASNTMQYMPVSATLYQAGKTKLILAKKLTIDDIVQVKPGEVIPIDGIIITGDTQIEESMLSGEFLPVDKGIGDIVYGGTINQSQTITVKVTKSPKDALVNQILNLQAQAMQQKPSIALMADKLSQYFVLAVLTISLSTFFIWQSLGNPDAFWIMITILIATCPCALGLATPSALTSAMANLQKQGVLLKRADVLEEMTELTHIFFDKTGTLTEGLFSIKKAWIGDDSAKDVFESAAYKIACSLENGSEHPIAHAFKKEDLYPVENLENHPQMGLSGTINGTKYYCGKPAFLPCIIPDKYLGAHVLLGTETTLLAAFWLDDQLKGDSFSTVVELNEHYTLGVISGDTEKNVNALVNDLSLQEIHTQASPADKLAIIAKHQRIGHKVMMLGDGINDAPVLAQANISVAVGNASDLAKHATDIIFLNASIQPVPKMLELAQQTKRTIKQNFWWAIGYNISVLPFAIMGMMTPWMAALGMSLSSIIVVYNSSRLLRETGVRTDYANLKAQHNIK</sequence>
<keyword evidence="14 15" id="KW-0472">Membrane</keyword>
<dbReference type="Proteomes" id="UP001165413">
    <property type="component" value="Unassembled WGS sequence"/>
</dbReference>
<gene>
    <name evidence="17" type="ORF">NLF92_00720</name>
</gene>
<keyword evidence="6 15" id="KW-0812">Transmembrane</keyword>
<dbReference type="Gene3D" id="2.70.150.10">
    <property type="entry name" value="Calcium-transporting ATPase, cytoplasmic transduction domain A"/>
    <property type="match status" value="1"/>
</dbReference>
<dbReference type="PRINTS" id="PR00119">
    <property type="entry name" value="CATATPASE"/>
</dbReference>
<dbReference type="Gene3D" id="3.40.50.1000">
    <property type="entry name" value="HAD superfamily/HAD-like"/>
    <property type="match status" value="1"/>
</dbReference>
<dbReference type="CDD" id="cd02079">
    <property type="entry name" value="P-type_ATPase_HM"/>
    <property type="match status" value="1"/>
</dbReference>
<dbReference type="PROSITE" id="PS00154">
    <property type="entry name" value="ATPASE_E1_E2"/>
    <property type="match status" value="1"/>
</dbReference>
<dbReference type="InterPro" id="IPR059000">
    <property type="entry name" value="ATPase_P-type_domA"/>
</dbReference>
<evidence type="ECO:0000256" key="12">
    <source>
        <dbReference type="ARBA" id="ARBA00022989"/>
    </source>
</evidence>
<dbReference type="InterPro" id="IPR006121">
    <property type="entry name" value="HMA_dom"/>
</dbReference>
<dbReference type="InterPro" id="IPR023299">
    <property type="entry name" value="ATPase_P-typ_cyto_dom_N"/>
</dbReference>
<evidence type="ECO:0000256" key="11">
    <source>
        <dbReference type="ARBA" id="ARBA00022967"/>
    </source>
</evidence>
<evidence type="ECO:0000313" key="18">
    <source>
        <dbReference type="Proteomes" id="UP001165413"/>
    </source>
</evidence>
<evidence type="ECO:0000256" key="15">
    <source>
        <dbReference type="RuleBase" id="RU362081"/>
    </source>
</evidence>
<dbReference type="InterPro" id="IPR027256">
    <property type="entry name" value="P-typ_ATPase_IB"/>
</dbReference>
<dbReference type="NCBIfam" id="TIGR01511">
    <property type="entry name" value="ATPase-IB1_Cu"/>
    <property type="match status" value="1"/>
</dbReference>
<feature type="transmembrane region" description="Helical" evidence="15">
    <location>
        <begin position="750"/>
        <end position="766"/>
    </location>
</feature>
<dbReference type="Pfam" id="PF12156">
    <property type="entry name" value="ATPase-cat_bd"/>
    <property type="match status" value="1"/>
</dbReference>
<evidence type="ECO:0000256" key="14">
    <source>
        <dbReference type="ARBA" id="ARBA00023136"/>
    </source>
</evidence>
<feature type="transmembrane region" description="Helical" evidence="15">
    <location>
        <begin position="249"/>
        <end position="267"/>
    </location>
</feature>
<evidence type="ECO:0000256" key="8">
    <source>
        <dbReference type="ARBA" id="ARBA00022741"/>
    </source>
</evidence>
<dbReference type="GO" id="GO:0016887">
    <property type="term" value="F:ATP hydrolysis activity"/>
    <property type="evidence" value="ECO:0007669"/>
    <property type="project" value="InterPro"/>
</dbReference>
<evidence type="ECO:0000256" key="1">
    <source>
        <dbReference type="ARBA" id="ARBA00004651"/>
    </source>
</evidence>
<feature type="domain" description="HMA" evidence="16">
    <location>
        <begin position="92"/>
        <end position="158"/>
    </location>
</feature>
<dbReference type="InterPro" id="IPR017969">
    <property type="entry name" value="Heavy-metal-associated_CS"/>
</dbReference>
<dbReference type="Pfam" id="PF00122">
    <property type="entry name" value="E1-E2_ATPase"/>
    <property type="match status" value="1"/>
</dbReference>
<protein>
    <submittedName>
        <fullName evidence="17">Heavy metal translocating P-type ATPase</fullName>
    </submittedName>
</protein>
<dbReference type="Pfam" id="PF00702">
    <property type="entry name" value="Hydrolase"/>
    <property type="match status" value="1"/>
</dbReference>
<keyword evidence="18" id="KW-1185">Reference proteome</keyword>
<dbReference type="InterPro" id="IPR036163">
    <property type="entry name" value="HMA_dom_sf"/>
</dbReference>
<keyword evidence="10" id="KW-0460">Magnesium</keyword>
<dbReference type="PROSITE" id="PS01047">
    <property type="entry name" value="HMA_1"/>
    <property type="match status" value="1"/>
</dbReference>
<dbReference type="CDD" id="cd00371">
    <property type="entry name" value="HMA"/>
    <property type="match status" value="1"/>
</dbReference>
<dbReference type="RefSeq" id="WP_254097839.1">
    <property type="nucleotide sequence ID" value="NZ_JANATA010000001.1"/>
</dbReference>
<keyword evidence="8 15" id="KW-0547">Nucleotide-binding</keyword>
<feature type="transmembrane region" description="Helical" evidence="15">
    <location>
        <begin position="180"/>
        <end position="199"/>
    </location>
</feature>
<dbReference type="SUPFAM" id="SSF56784">
    <property type="entry name" value="HAD-like"/>
    <property type="match status" value="1"/>
</dbReference>
<name>A0AA42BKA6_9ALTE</name>
<keyword evidence="13" id="KW-0406">Ion transport</keyword>
<evidence type="ECO:0000256" key="10">
    <source>
        <dbReference type="ARBA" id="ARBA00022842"/>
    </source>
</evidence>
<dbReference type="GO" id="GO:0005507">
    <property type="term" value="F:copper ion binding"/>
    <property type="evidence" value="ECO:0007669"/>
    <property type="project" value="TreeGrafter"/>
</dbReference>
<dbReference type="NCBIfam" id="TIGR01512">
    <property type="entry name" value="ATPase-IB2_Cd"/>
    <property type="match status" value="1"/>
</dbReference>
<accession>A0AA42BKA6</accession>
<dbReference type="EMBL" id="JANATA010000001">
    <property type="protein sequence ID" value="MCP3427464.1"/>
    <property type="molecule type" value="Genomic_DNA"/>
</dbReference>
<dbReference type="GO" id="GO:0043682">
    <property type="term" value="F:P-type divalent copper transporter activity"/>
    <property type="evidence" value="ECO:0007669"/>
    <property type="project" value="TreeGrafter"/>
</dbReference>
<evidence type="ECO:0000256" key="4">
    <source>
        <dbReference type="ARBA" id="ARBA00022475"/>
    </source>
</evidence>
<keyword evidence="3" id="KW-0813">Transport</keyword>
<dbReference type="AlphaFoldDB" id="A0AA42BKA6"/>
<dbReference type="GO" id="GO:0005886">
    <property type="term" value="C:plasma membrane"/>
    <property type="evidence" value="ECO:0007669"/>
    <property type="project" value="UniProtKB-SubCell"/>
</dbReference>
<dbReference type="GO" id="GO:0005524">
    <property type="term" value="F:ATP binding"/>
    <property type="evidence" value="ECO:0007669"/>
    <property type="project" value="UniProtKB-UniRule"/>
</dbReference>
<dbReference type="PANTHER" id="PTHR43520">
    <property type="entry name" value="ATP7, ISOFORM B"/>
    <property type="match status" value="1"/>
</dbReference>
<evidence type="ECO:0000259" key="16">
    <source>
        <dbReference type="PROSITE" id="PS50846"/>
    </source>
</evidence>
<proteinExistence type="inferred from homology"/>
<feature type="transmembrane region" description="Helical" evidence="15">
    <location>
        <begin position="211"/>
        <end position="237"/>
    </location>
</feature>
<comment type="subcellular location">
    <subcellularLocation>
        <location evidence="1">Cell membrane</location>
        <topology evidence="1">Multi-pass membrane protein</topology>
    </subcellularLocation>
</comment>
<evidence type="ECO:0000256" key="2">
    <source>
        <dbReference type="ARBA" id="ARBA00006024"/>
    </source>
</evidence>
<dbReference type="NCBIfam" id="TIGR01525">
    <property type="entry name" value="ATPase-IB_hvy"/>
    <property type="match status" value="1"/>
</dbReference>
<dbReference type="Gene3D" id="3.40.1110.10">
    <property type="entry name" value="Calcium-transporting ATPase, cytoplasmic domain N"/>
    <property type="match status" value="1"/>
</dbReference>
<dbReference type="GO" id="GO:0055070">
    <property type="term" value="P:copper ion homeostasis"/>
    <property type="evidence" value="ECO:0007669"/>
    <property type="project" value="TreeGrafter"/>
</dbReference>
<comment type="caution">
    <text evidence="17">The sequence shown here is derived from an EMBL/GenBank/DDBJ whole genome shotgun (WGS) entry which is preliminary data.</text>
</comment>
<keyword evidence="9 15" id="KW-0067">ATP-binding</keyword>
<evidence type="ECO:0000256" key="7">
    <source>
        <dbReference type="ARBA" id="ARBA00022723"/>
    </source>
</evidence>
<feature type="transmembrane region" description="Helical" evidence="15">
    <location>
        <begin position="273"/>
        <end position="291"/>
    </location>
</feature>
<feature type="transmembrane region" description="Helical" evidence="15">
    <location>
        <begin position="428"/>
        <end position="447"/>
    </location>
</feature>
<evidence type="ECO:0000313" key="17">
    <source>
        <dbReference type="EMBL" id="MCP3427464.1"/>
    </source>
</evidence>
<dbReference type="InterPro" id="IPR023214">
    <property type="entry name" value="HAD_sf"/>
</dbReference>
<evidence type="ECO:0000256" key="5">
    <source>
        <dbReference type="ARBA" id="ARBA00022553"/>
    </source>
</evidence>
<reference evidence="17" key="1">
    <citation type="submission" date="2022-07" db="EMBL/GenBank/DDBJ databases">
        <title>Characterization of the Novel Bacterium Alteromonas immobilis LMIT006 and Alteromonas gregis LMIT007.</title>
        <authorList>
            <person name="Lin X."/>
        </authorList>
    </citation>
    <scope>NUCLEOTIDE SEQUENCE</scope>
    <source>
        <strain evidence="17">LMIT007</strain>
    </source>
</reference>
<dbReference type="SUPFAM" id="SSF55008">
    <property type="entry name" value="HMA, heavy metal-associated domain"/>
    <property type="match status" value="1"/>
</dbReference>
<keyword evidence="4 15" id="KW-1003">Cell membrane</keyword>
<dbReference type="InterPro" id="IPR021993">
    <property type="entry name" value="ATPase-cat-bd"/>
</dbReference>
<organism evidence="17 18">
    <name type="scientific">Opacimonas viscosa</name>
    <dbReference type="NCBI Taxonomy" id="2961944"/>
    <lineage>
        <taxon>Bacteria</taxon>
        <taxon>Pseudomonadati</taxon>
        <taxon>Pseudomonadota</taxon>
        <taxon>Gammaproteobacteria</taxon>
        <taxon>Alteromonadales</taxon>
        <taxon>Alteromonadaceae</taxon>
        <taxon>Opacimonas</taxon>
    </lineage>
</organism>
<keyword evidence="7 15" id="KW-0479">Metal-binding</keyword>
<dbReference type="InterPro" id="IPR008250">
    <property type="entry name" value="ATPase_P-typ_transduc_dom_A_sf"/>
</dbReference>
<dbReference type="PROSITE" id="PS50846">
    <property type="entry name" value="HMA_2"/>
    <property type="match status" value="1"/>
</dbReference>
<evidence type="ECO:0000256" key="6">
    <source>
        <dbReference type="ARBA" id="ARBA00022692"/>
    </source>
</evidence>
<dbReference type="InterPro" id="IPR036412">
    <property type="entry name" value="HAD-like_sf"/>
</dbReference>
<keyword evidence="11" id="KW-1278">Translocase</keyword>
<keyword evidence="12 15" id="KW-1133">Transmembrane helix</keyword>
<dbReference type="Gene3D" id="3.30.70.100">
    <property type="match status" value="1"/>
</dbReference>
<dbReference type="PANTHER" id="PTHR43520:SF5">
    <property type="entry name" value="CATION-TRANSPORTING P-TYPE ATPASE-RELATED"/>
    <property type="match status" value="1"/>
</dbReference>
<dbReference type="InterPro" id="IPR018303">
    <property type="entry name" value="ATPase_P-typ_P_site"/>
</dbReference>
<feature type="transmembrane region" description="Helical" evidence="15">
    <location>
        <begin position="453"/>
        <end position="476"/>
    </location>
</feature>
<evidence type="ECO:0000256" key="3">
    <source>
        <dbReference type="ARBA" id="ARBA00022448"/>
    </source>
</evidence>